<evidence type="ECO:0000313" key="8">
    <source>
        <dbReference type="Proteomes" id="UP000727407"/>
    </source>
</evidence>
<dbReference type="AlphaFoldDB" id="A0A8J4WQW6"/>
<gene>
    <name evidence="7" type="ORF">DAT39_022600</name>
</gene>
<organism evidence="7 8">
    <name type="scientific">Clarias magur</name>
    <name type="common">Asian catfish</name>
    <name type="synonym">Macropteronotus magur</name>
    <dbReference type="NCBI Taxonomy" id="1594786"/>
    <lineage>
        <taxon>Eukaryota</taxon>
        <taxon>Metazoa</taxon>
        <taxon>Chordata</taxon>
        <taxon>Craniata</taxon>
        <taxon>Vertebrata</taxon>
        <taxon>Euteleostomi</taxon>
        <taxon>Actinopterygii</taxon>
        <taxon>Neopterygii</taxon>
        <taxon>Teleostei</taxon>
        <taxon>Ostariophysi</taxon>
        <taxon>Siluriformes</taxon>
        <taxon>Clariidae</taxon>
        <taxon>Clarias</taxon>
    </lineage>
</organism>
<feature type="region of interest" description="Disordered" evidence="5">
    <location>
        <begin position="790"/>
        <end position="1002"/>
    </location>
</feature>
<dbReference type="InterPro" id="IPR045058">
    <property type="entry name" value="GIMA/IAN/Toc"/>
</dbReference>
<dbReference type="PROSITE" id="PS51720">
    <property type="entry name" value="G_AIG1"/>
    <property type="match status" value="2"/>
</dbReference>
<dbReference type="GO" id="GO:0005525">
    <property type="term" value="F:GTP binding"/>
    <property type="evidence" value="ECO:0007669"/>
    <property type="project" value="UniProtKB-KW"/>
</dbReference>
<dbReference type="Pfam" id="PF04548">
    <property type="entry name" value="AIG1"/>
    <property type="match status" value="3"/>
</dbReference>
<sequence length="1126" mass="132884">FYFRFLQQTHEMAAAAEDPSDQSVRRRSMTPPPTMSKLRIVVLGKSISETSKVGNIILRTGAFKNKDCPVQHSFIVRVPVKKRDISIINTPQLFQSQLSNEELTQRIKECVSLSDPGPHAFLLVVQSHDFTEKDNVRLKYVLNCFSEKAISYCILIRNENTIRRFSSKGHNKAPTAYCKLTEEFKERCIILKDDEKSVNSLFTMIDNIVKINGEGHVACEVYEDVQEEHHTSARKRRVETRVLPQDTQRMSTLDIMDHVQRWGISAIHSIESGIKDQSTHMTESASSLPELNLVLCGSDGALKASVSDLLLGQREQRAESSSVCVIRKGKVRGHPIMLVEMPTLYNMQLSEQEVMRLTLHCVSTCDPGVHAFLITIPVGPLTDEVKAEIQMIQRLFSSRVNDHTIILFTNPYGTDEAAARFVEQSSETEQLLSMCGGRYIILKKSLAHDRPKQVLPLLNQIKEKVNVKNLYSLLMYMEAQKDGVRLELESRLAEMEKKIQQLETKQLQTGAEVEPSDPRCLRIVLIGKTGNGKSASGNSILGGTKFPCGVGMLSVTKLCQKAVGEVQGKLVAVVDTPGLFDTTLTNEETVEEIVKCISLSAPGPHVFLIVLTVGGRITRDEMETLSLIKKMFGAEAAKYSMVLFTRGDELEGQTIEDYVTNCGHAGVLKLIRDCGGRVHVFNNKEKKDCTQVTELLRKIEEMIGFDRNSYFTNEMFEMAEMSIQQKQQEILKEKEEQMQAEKEALEAKHTEELEQMKRSLEKERTVMEEEKLKSENMFKEKEELLKQEYERKEKEARERQRVEEQRRDQEEKEQKAKKEKQLEEIRKEMEDQKNQFMKLQAERDEEDRKRAEKERKDKEHFEQKQKQAMEELKVKQEEEIKKRDEKEQKRRKVQEEEMEKWKRKMKEAENSKEEIKEDIKRQLQARELELKEQMLKREEEYSRTIERHKREQREQEEHQERTRKQFEREREEDRYQREKEREEWKETERREREQREREYEENKVKIKKEYEELEKYRKDEWERRIREDNERREEERKNLQKQREEIERERQEEIKRREREEKVRKEKEDQERDEMKRQYEEKEKEMKNRYEAEARKQAEHFNGIKTLLETRIQELITKYEKDYDLL</sequence>
<evidence type="ECO:0000256" key="3">
    <source>
        <dbReference type="ARBA" id="ARBA00023134"/>
    </source>
</evidence>
<evidence type="ECO:0000313" key="7">
    <source>
        <dbReference type="EMBL" id="KAF5886066.1"/>
    </source>
</evidence>
<evidence type="ECO:0000256" key="5">
    <source>
        <dbReference type="SAM" id="MobiDB-lite"/>
    </source>
</evidence>
<keyword evidence="2" id="KW-0547">Nucleotide-binding</keyword>
<feature type="region of interest" description="Disordered" evidence="5">
    <location>
        <begin position="734"/>
        <end position="773"/>
    </location>
</feature>
<dbReference type="PANTHER" id="PTHR10903">
    <property type="entry name" value="GTPASE, IMAP FAMILY MEMBER-RELATED"/>
    <property type="match status" value="1"/>
</dbReference>
<proteinExistence type="inferred from homology"/>
<dbReference type="SUPFAM" id="SSF52540">
    <property type="entry name" value="P-loop containing nucleoside triphosphate hydrolases"/>
    <property type="match status" value="3"/>
</dbReference>
<name>A0A8J4WQW6_CLAMG</name>
<feature type="region of interest" description="Disordered" evidence="5">
    <location>
        <begin position="1051"/>
        <end position="1091"/>
    </location>
</feature>
<dbReference type="Gene3D" id="3.40.50.300">
    <property type="entry name" value="P-loop containing nucleotide triphosphate hydrolases"/>
    <property type="match status" value="3"/>
</dbReference>
<dbReference type="FunFam" id="3.40.50.300:FF:000366">
    <property type="entry name" value="GTPase, IMAP family member 2"/>
    <property type="match status" value="1"/>
</dbReference>
<feature type="non-terminal residue" evidence="7">
    <location>
        <position position="1126"/>
    </location>
</feature>
<feature type="coiled-coil region" evidence="4">
    <location>
        <begin position="485"/>
        <end position="512"/>
    </location>
</feature>
<feature type="domain" description="AIG1-type G" evidence="6">
    <location>
        <begin position="518"/>
        <end position="720"/>
    </location>
</feature>
<evidence type="ECO:0000256" key="2">
    <source>
        <dbReference type="ARBA" id="ARBA00022741"/>
    </source>
</evidence>
<evidence type="ECO:0000259" key="6">
    <source>
        <dbReference type="PROSITE" id="PS51720"/>
    </source>
</evidence>
<keyword evidence="8" id="KW-1185">Reference proteome</keyword>
<feature type="non-terminal residue" evidence="7">
    <location>
        <position position="1"/>
    </location>
</feature>
<feature type="domain" description="AIG1-type G" evidence="6">
    <location>
        <begin position="288"/>
        <end position="480"/>
    </location>
</feature>
<feature type="compositionally biased region" description="Basic and acidic residues" evidence="5">
    <location>
        <begin position="790"/>
        <end position="833"/>
    </location>
</feature>
<evidence type="ECO:0000256" key="1">
    <source>
        <dbReference type="ARBA" id="ARBA00008535"/>
    </source>
</evidence>
<reference evidence="7" key="1">
    <citation type="submission" date="2020-07" db="EMBL/GenBank/DDBJ databases">
        <title>Clarias magur genome sequencing, assembly and annotation.</title>
        <authorList>
            <person name="Kushwaha B."/>
            <person name="Kumar R."/>
            <person name="Das P."/>
            <person name="Joshi C.G."/>
            <person name="Kumar D."/>
            <person name="Nagpure N.S."/>
            <person name="Pandey M."/>
            <person name="Agarwal S."/>
            <person name="Srivastava S."/>
            <person name="Singh M."/>
            <person name="Sahoo L."/>
            <person name="Jayasankar P."/>
            <person name="Meher P.K."/>
            <person name="Koringa P.G."/>
            <person name="Iquebal M.A."/>
            <person name="Das S.P."/>
            <person name="Bit A."/>
            <person name="Patnaik S."/>
            <person name="Patel N."/>
            <person name="Shah T.M."/>
            <person name="Hinsu A."/>
            <person name="Jena J.K."/>
        </authorList>
    </citation>
    <scope>NUCLEOTIDE SEQUENCE</scope>
    <source>
        <strain evidence="7">CIFAMagur01</strain>
        <tissue evidence="7">Testis</tissue>
    </source>
</reference>
<dbReference type="PANTHER" id="PTHR10903:SF170">
    <property type="entry name" value="GTPASE IMAP FAMILY MEMBER 7"/>
    <property type="match status" value="1"/>
</dbReference>
<keyword evidence="4" id="KW-0175">Coiled coil</keyword>
<dbReference type="EMBL" id="QNUK01001204">
    <property type="protein sequence ID" value="KAF5886066.1"/>
    <property type="molecule type" value="Genomic_DNA"/>
</dbReference>
<accession>A0A8J4WQW6</accession>
<comment type="caution">
    <text evidence="7">The sequence shown here is derived from an EMBL/GenBank/DDBJ whole genome shotgun (WGS) entry which is preliminary data.</text>
</comment>
<dbReference type="OrthoDB" id="8954335at2759"/>
<feature type="compositionally biased region" description="Basic and acidic residues" evidence="5">
    <location>
        <begin position="840"/>
        <end position="888"/>
    </location>
</feature>
<dbReference type="InterPro" id="IPR027417">
    <property type="entry name" value="P-loop_NTPase"/>
</dbReference>
<evidence type="ECO:0000256" key="4">
    <source>
        <dbReference type="SAM" id="Coils"/>
    </source>
</evidence>
<dbReference type="CDD" id="cd01852">
    <property type="entry name" value="AIG1"/>
    <property type="match status" value="1"/>
</dbReference>
<comment type="similarity">
    <text evidence="1">Belongs to the TRAFAC class TrmE-Era-EngA-EngB-Septin-like GTPase superfamily. AIG1/Toc34/Toc159-like paraseptin GTPase family. IAN subfamily.</text>
</comment>
<dbReference type="Proteomes" id="UP000727407">
    <property type="component" value="Unassembled WGS sequence"/>
</dbReference>
<dbReference type="InterPro" id="IPR006703">
    <property type="entry name" value="G_AIG1"/>
</dbReference>
<feature type="compositionally biased region" description="Basic and acidic residues" evidence="5">
    <location>
        <begin position="906"/>
        <end position="1002"/>
    </location>
</feature>
<keyword evidence="3" id="KW-0342">GTP-binding</keyword>
<protein>
    <submittedName>
        <fullName evidence="7">GTPase IMAP family member 8-like</fullName>
    </submittedName>
</protein>